<dbReference type="EMBL" id="QETB01000003">
    <property type="protein sequence ID" value="PWF26454.1"/>
    <property type="molecule type" value="Genomic_DNA"/>
</dbReference>
<organism evidence="4 5">
    <name type="scientific">Ancrocorticia populi</name>
    <dbReference type="NCBI Taxonomy" id="2175228"/>
    <lineage>
        <taxon>Bacteria</taxon>
        <taxon>Bacillati</taxon>
        <taxon>Actinomycetota</taxon>
        <taxon>Actinomycetes</taxon>
        <taxon>Actinomycetales</taxon>
        <taxon>Actinomycetaceae</taxon>
        <taxon>Ancrocorticia</taxon>
    </lineage>
</organism>
<feature type="domain" description="DUF3097" evidence="3">
    <location>
        <begin position="24"/>
        <end position="86"/>
    </location>
</feature>
<feature type="domain" description="DUF3097" evidence="2">
    <location>
        <begin position="115"/>
        <end position="278"/>
    </location>
</feature>
<feature type="region of interest" description="Disordered" evidence="1">
    <location>
        <begin position="1"/>
        <end position="25"/>
    </location>
</feature>
<protein>
    <submittedName>
        <fullName evidence="4">DUF3097 domain-containing protein</fullName>
    </submittedName>
</protein>
<evidence type="ECO:0000259" key="2">
    <source>
        <dbReference type="Pfam" id="PF11296"/>
    </source>
</evidence>
<dbReference type="Proteomes" id="UP000245283">
    <property type="component" value="Unassembled WGS sequence"/>
</dbReference>
<evidence type="ECO:0000259" key="3">
    <source>
        <dbReference type="Pfam" id="PF22845"/>
    </source>
</evidence>
<dbReference type="InterPro" id="IPR021447">
    <property type="entry name" value="DUF3097_C"/>
</dbReference>
<evidence type="ECO:0000313" key="5">
    <source>
        <dbReference type="Proteomes" id="UP000245283"/>
    </source>
</evidence>
<accession>A0A2V1K576</accession>
<comment type="caution">
    <text evidence="4">The sequence shown here is derived from an EMBL/GenBank/DDBJ whole genome shotgun (WGS) entry which is preliminary data.</text>
</comment>
<dbReference type="Pfam" id="PF11296">
    <property type="entry name" value="DUF3097_C"/>
    <property type="match status" value="1"/>
</dbReference>
<dbReference type="Pfam" id="PF22845">
    <property type="entry name" value="DUF3097_N"/>
    <property type="match status" value="1"/>
</dbReference>
<evidence type="ECO:0000313" key="4">
    <source>
        <dbReference type="EMBL" id="PWF26454.1"/>
    </source>
</evidence>
<dbReference type="AlphaFoldDB" id="A0A2V1K576"/>
<reference evidence="5" key="1">
    <citation type="submission" date="2018-05" db="EMBL/GenBank/DDBJ databases">
        <authorList>
            <person name="Li Y."/>
        </authorList>
    </citation>
    <scope>NUCLEOTIDE SEQUENCE [LARGE SCALE GENOMIC DNA]</scope>
    <source>
        <strain evidence="5">sk1b4</strain>
    </source>
</reference>
<name>A0A2V1K576_9ACTO</name>
<keyword evidence="5" id="KW-1185">Reference proteome</keyword>
<sequence>MVFEDPYGSDVLSDDPHRQPQSQKVAAAPGLLIEDLQSGFVGEIVKVGRVAGQWQFEAEGRGGIRRSFRMGRGFWIEGKPVELVAPEPAVTKKGPAVTASGSFHVDHRARVARESRIWVEGKHDAELVSKVWGEDLAYEGIVVEELLGVDRLEEMIAQFQPSPIRRAGVLVDHLVPGSKESRLTDRFARMPGVLILGHPYVDVWQAVKPAAVGISSWPAVPRGEDIKMGTLKRLGLPHESPGDIGRGWARILSHVHSYKDLEPSLLGRMEELIDFLTEAGAR</sequence>
<evidence type="ECO:0000256" key="1">
    <source>
        <dbReference type="SAM" id="MobiDB-lite"/>
    </source>
</evidence>
<dbReference type="OrthoDB" id="3398606at2"/>
<proteinExistence type="predicted"/>
<dbReference type="InterPro" id="IPR053883">
    <property type="entry name" value="DUF3097_N"/>
</dbReference>
<gene>
    <name evidence="4" type="ORF">DD236_06225</name>
</gene>